<dbReference type="GO" id="GO:0098687">
    <property type="term" value="C:chromosomal region"/>
    <property type="evidence" value="ECO:0007669"/>
    <property type="project" value="UniProtKB-ARBA"/>
</dbReference>
<dbReference type="SUPFAM" id="SSF54928">
    <property type="entry name" value="RNA-binding domain, RBD"/>
    <property type="match status" value="2"/>
</dbReference>
<proteinExistence type="predicted"/>
<dbReference type="AlphaFoldDB" id="W6NCR8"/>
<dbReference type="FunFam" id="3.30.70.330:FF:000860">
    <property type="entry name" value="Heterogeneous nuclear ribonucleoprotein A1"/>
    <property type="match status" value="1"/>
</dbReference>
<keyword evidence="2 3" id="KW-0694">RNA-binding</keyword>
<keyword evidence="1" id="KW-0677">Repeat</keyword>
<dbReference type="PANTHER" id="PTHR48026:SF14">
    <property type="entry name" value="HETEROGENEOUS NUCLEAR RIBONUCLEOPROTEIN A1"/>
    <property type="match status" value="1"/>
</dbReference>
<dbReference type="FunFam" id="3.30.70.330:FF:000040">
    <property type="entry name" value="Heterogeneous nuclear ribonucleoprotein A2/B1"/>
    <property type="match status" value="1"/>
</dbReference>
<comment type="caution">
    <text evidence="5">The sequence shown here is derived from an EMBL/GenBank/DDBJ whole genome shotgun (WGS) entry which is preliminary data.</text>
</comment>
<evidence type="ECO:0000256" key="1">
    <source>
        <dbReference type="ARBA" id="ARBA00022737"/>
    </source>
</evidence>
<protein>
    <submittedName>
        <fullName evidence="5">RNA recognition motif domain containing protein</fullName>
    </submittedName>
</protein>
<dbReference type="GO" id="GO:0003730">
    <property type="term" value="F:mRNA 3'-UTR binding"/>
    <property type="evidence" value="ECO:0007669"/>
    <property type="project" value="TreeGrafter"/>
</dbReference>
<dbReference type="Gene3D" id="3.30.70.330">
    <property type="match status" value="2"/>
</dbReference>
<reference evidence="5" key="1">
    <citation type="submission" date="2013-03" db="EMBL/GenBank/DDBJ databases">
        <authorList>
            <person name="Aslett M."/>
        </authorList>
    </citation>
    <scope>NUCLEOTIDE SEQUENCE [LARGE SCALE GENOMIC DNA]</scope>
    <source>
        <strain evidence="5">ISE/inbred ISE</strain>
    </source>
</reference>
<dbReference type="PROSITE" id="PS50102">
    <property type="entry name" value="RRM"/>
    <property type="match status" value="2"/>
</dbReference>
<dbReference type="EMBL" id="CAVP010058728">
    <property type="protein sequence ID" value="CDL95098.1"/>
    <property type="molecule type" value="Genomic_DNA"/>
</dbReference>
<name>W6NCR8_HAECO</name>
<feature type="domain" description="RRM" evidence="4">
    <location>
        <begin position="88"/>
        <end position="170"/>
    </location>
</feature>
<dbReference type="SMART" id="SM00360">
    <property type="entry name" value="RRM"/>
    <property type="match status" value="2"/>
</dbReference>
<dbReference type="InterPro" id="IPR000504">
    <property type="entry name" value="RRM_dom"/>
</dbReference>
<dbReference type="InterPro" id="IPR012677">
    <property type="entry name" value="Nucleotide-bd_a/b_plait_sf"/>
</dbReference>
<evidence type="ECO:0000259" key="4">
    <source>
        <dbReference type="PROSITE" id="PS50102"/>
    </source>
</evidence>
<sequence>MLARRDSEVPSCITNSEVFDLFKKKAALDGQFDRVGLACVRVKEEEPDWTTTNSAPVIQVKTEVIDQPQPIVEENGSAPGQTEPAIFRKIFVGGLTGTTTIEVLREFYQQFGELTDVVVVRDPNTKRSRGFGFVTFACIASVDAAIAARPHVIDGKTVDSKRAMPRDNKDRDITNVSTKRLYVRGIREDHTEEMLTEYFGKYGNVVKSEIFLDKYTNKPRGFAFVTFDDNDPVDQCVLVGIHTINGFTCKVKKGLSKEEMNKIAQKARDRMYRMSRSRGDAREGWPWGWGGQACGCYGEQGGYGYGAPPARGYGQQRYEGYGQRQGWGDLAGWGHQAGGWAGQPSGQQQWISAQGGGRYWSSDFRFSPCPCCGVPISV</sequence>
<dbReference type="GO" id="GO:0071013">
    <property type="term" value="C:catalytic step 2 spliceosome"/>
    <property type="evidence" value="ECO:0007669"/>
    <property type="project" value="TreeGrafter"/>
</dbReference>
<dbReference type="GO" id="GO:0000398">
    <property type="term" value="P:mRNA splicing, via spliceosome"/>
    <property type="evidence" value="ECO:0007669"/>
    <property type="project" value="TreeGrafter"/>
</dbReference>
<feature type="domain" description="RRM" evidence="4">
    <location>
        <begin position="179"/>
        <end position="279"/>
    </location>
</feature>
<dbReference type="Pfam" id="PF00076">
    <property type="entry name" value="RRM_1"/>
    <property type="match status" value="2"/>
</dbReference>
<evidence type="ECO:0000256" key="3">
    <source>
        <dbReference type="PROSITE-ProRule" id="PRU00176"/>
    </source>
</evidence>
<dbReference type="PANTHER" id="PTHR48026">
    <property type="entry name" value="HOMOLOGOUS TO DROSOPHILA SQD (SQUID) PROTEIN"/>
    <property type="match status" value="1"/>
</dbReference>
<reference evidence="5" key="2">
    <citation type="submission" date="2013-05" db="EMBL/GenBank/DDBJ databases">
        <title>The genome and transcriptome of Haemonchus contortus: a key model parasite for drug and vaccine discovery.</title>
        <authorList>
            <person name="Laing R."/>
            <person name="Kikuchi T."/>
            <person name="Martinelli A."/>
            <person name="Tsai I.J."/>
            <person name="Beech R.N."/>
            <person name="Redman E."/>
            <person name="Holroyd N."/>
            <person name="Bartley D.J."/>
            <person name="Beasley H."/>
            <person name="Britton C."/>
            <person name="Curran D."/>
            <person name="Devaney E."/>
            <person name="Gilabert A."/>
            <person name="Jackson F."/>
            <person name="Hunt M."/>
            <person name="Johnston S."/>
            <person name="Kryukov I."/>
            <person name="Li K."/>
            <person name="Morrison A.A."/>
            <person name="Reid A.J."/>
            <person name="Sargison N."/>
            <person name="Saunders G."/>
            <person name="Wasmuth J.D."/>
            <person name="Wolstenholme A."/>
            <person name="Berriman M."/>
            <person name="Gilleard J.S."/>
            <person name="Cotton J.A."/>
        </authorList>
    </citation>
    <scope>NUCLEOTIDE SEQUENCE [LARGE SCALE GENOMIC DNA]</scope>
    <source>
        <strain evidence="5">ISE/inbred ISE</strain>
    </source>
</reference>
<dbReference type="InterPro" id="IPR035979">
    <property type="entry name" value="RBD_domain_sf"/>
</dbReference>
<accession>W6NCR8</accession>
<evidence type="ECO:0000313" key="5">
    <source>
        <dbReference type="EMBL" id="CDL95098.1"/>
    </source>
</evidence>
<evidence type="ECO:0000256" key="2">
    <source>
        <dbReference type="ARBA" id="ARBA00022884"/>
    </source>
</evidence>
<organism evidence="5">
    <name type="scientific">Haemonchus contortus</name>
    <name type="common">Barber pole worm</name>
    <dbReference type="NCBI Taxonomy" id="6289"/>
    <lineage>
        <taxon>Eukaryota</taxon>
        <taxon>Metazoa</taxon>
        <taxon>Ecdysozoa</taxon>
        <taxon>Nematoda</taxon>
        <taxon>Chromadorea</taxon>
        <taxon>Rhabditida</taxon>
        <taxon>Rhabditina</taxon>
        <taxon>Rhabditomorpha</taxon>
        <taxon>Strongyloidea</taxon>
        <taxon>Trichostrongylidae</taxon>
        <taxon>Haemonchus</taxon>
    </lineage>
</organism>
<gene>
    <name evidence="5" type="ORF">HCOI_00679700</name>
</gene>